<keyword evidence="2" id="KW-1185">Reference proteome</keyword>
<dbReference type="EMBL" id="BGZK01000434">
    <property type="protein sequence ID" value="GBP43375.1"/>
    <property type="molecule type" value="Genomic_DNA"/>
</dbReference>
<dbReference type="Proteomes" id="UP000299102">
    <property type="component" value="Unassembled WGS sequence"/>
</dbReference>
<dbReference type="AlphaFoldDB" id="A0A4C1VZX6"/>
<proteinExistence type="predicted"/>
<organism evidence="1 2">
    <name type="scientific">Eumeta variegata</name>
    <name type="common">Bagworm moth</name>
    <name type="synonym">Eumeta japonica</name>
    <dbReference type="NCBI Taxonomy" id="151549"/>
    <lineage>
        <taxon>Eukaryota</taxon>
        <taxon>Metazoa</taxon>
        <taxon>Ecdysozoa</taxon>
        <taxon>Arthropoda</taxon>
        <taxon>Hexapoda</taxon>
        <taxon>Insecta</taxon>
        <taxon>Pterygota</taxon>
        <taxon>Neoptera</taxon>
        <taxon>Endopterygota</taxon>
        <taxon>Lepidoptera</taxon>
        <taxon>Glossata</taxon>
        <taxon>Ditrysia</taxon>
        <taxon>Tineoidea</taxon>
        <taxon>Psychidae</taxon>
        <taxon>Oiketicinae</taxon>
        <taxon>Eumeta</taxon>
    </lineage>
</organism>
<reference evidence="1 2" key="1">
    <citation type="journal article" date="2019" name="Commun. Biol.">
        <title>The bagworm genome reveals a unique fibroin gene that provides high tensile strength.</title>
        <authorList>
            <person name="Kono N."/>
            <person name="Nakamura H."/>
            <person name="Ohtoshi R."/>
            <person name="Tomita M."/>
            <person name="Numata K."/>
            <person name="Arakawa K."/>
        </authorList>
    </citation>
    <scope>NUCLEOTIDE SEQUENCE [LARGE SCALE GENOMIC DNA]</scope>
</reference>
<evidence type="ECO:0000313" key="2">
    <source>
        <dbReference type="Proteomes" id="UP000299102"/>
    </source>
</evidence>
<comment type="caution">
    <text evidence="1">The sequence shown here is derived from an EMBL/GenBank/DDBJ whole genome shotgun (WGS) entry which is preliminary data.</text>
</comment>
<protein>
    <submittedName>
        <fullName evidence="1">Uncharacterized protein</fullName>
    </submittedName>
</protein>
<evidence type="ECO:0000313" key="1">
    <source>
        <dbReference type="EMBL" id="GBP43375.1"/>
    </source>
</evidence>
<gene>
    <name evidence="1" type="ORF">EVAR_34291_1</name>
</gene>
<accession>A0A4C1VZX6</accession>
<name>A0A4C1VZX6_EUMVA</name>
<sequence length="238" mass="26028">MHQVASSFSSEKAIHGGCLIIVKNNIKHKELPDIMSLSVERIVEVKRIIEISAIPGTAPGSDRVPSEDAEIELVNELKVLGIIIDKGVTFKTYVAAIGRNAAEIYKQLACAAKVTYRLNPKIIRPIYVAVIEPIVLYAACVVPGSRLSGEQEPIKHAAKGIRLEKLQIISHGILNAAVALSGLLPQILRAKESAALYKHKKNLSKDYVPRDESSGRNSRQVCPQVARKISIVKHRGNH</sequence>
<dbReference type="OrthoDB" id="411823at2759"/>